<dbReference type="Pfam" id="PF04083">
    <property type="entry name" value="Abhydro_lipase"/>
    <property type="match status" value="1"/>
</dbReference>
<organism evidence="10 11">
    <name type="scientific">Zophobas morio</name>
    <dbReference type="NCBI Taxonomy" id="2755281"/>
    <lineage>
        <taxon>Eukaryota</taxon>
        <taxon>Metazoa</taxon>
        <taxon>Ecdysozoa</taxon>
        <taxon>Arthropoda</taxon>
        <taxon>Hexapoda</taxon>
        <taxon>Insecta</taxon>
        <taxon>Pterygota</taxon>
        <taxon>Neoptera</taxon>
        <taxon>Endopterygota</taxon>
        <taxon>Coleoptera</taxon>
        <taxon>Polyphaga</taxon>
        <taxon>Cucujiformia</taxon>
        <taxon>Tenebrionidae</taxon>
        <taxon>Zophobas</taxon>
    </lineage>
</organism>
<dbReference type="EMBL" id="JALNTZ010000009">
    <property type="protein sequence ID" value="KAJ3641073.1"/>
    <property type="molecule type" value="Genomic_DNA"/>
</dbReference>
<dbReference type="FunFam" id="3.40.50.1820:FF:000179">
    <property type="entry name" value="Lipase"/>
    <property type="match status" value="1"/>
</dbReference>
<evidence type="ECO:0000256" key="2">
    <source>
        <dbReference type="ARBA" id="ARBA00022729"/>
    </source>
</evidence>
<dbReference type="InterPro" id="IPR025483">
    <property type="entry name" value="Lipase_euk"/>
</dbReference>
<dbReference type="PIRSF" id="PIRSF000862">
    <property type="entry name" value="Steryl_ester_lip"/>
    <property type="match status" value="1"/>
</dbReference>
<accession>A0AA38HNL2</accession>
<evidence type="ECO:0000256" key="5">
    <source>
        <dbReference type="ARBA" id="ARBA00023180"/>
    </source>
</evidence>
<dbReference type="GO" id="GO:0016788">
    <property type="term" value="F:hydrolase activity, acting on ester bonds"/>
    <property type="evidence" value="ECO:0007669"/>
    <property type="project" value="InterPro"/>
</dbReference>
<name>A0AA38HNL2_9CUCU</name>
<dbReference type="GO" id="GO:0016042">
    <property type="term" value="P:lipid catabolic process"/>
    <property type="evidence" value="ECO:0007669"/>
    <property type="project" value="UniProtKB-KW"/>
</dbReference>
<dbReference type="AlphaFoldDB" id="A0AA38HNL2"/>
<evidence type="ECO:0000256" key="7">
    <source>
        <dbReference type="PIRSR" id="PIRSR000862-1"/>
    </source>
</evidence>
<evidence type="ECO:0000256" key="6">
    <source>
        <dbReference type="PIRNR" id="PIRNR000862"/>
    </source>
</evidence>
<feature type="domain" description="Partial AB-hydrolase lipase" evidence="9">
    <location>
        <begin position="27"/>
        <end position="73"/>
    </location>
</feature>
<evidence type="ECO:0000313" key="11">
    <source>
        <dbReference type="Proteomes" id="UP001168821"/>
    </source>
</evidence>
<gene>
    <name evidence="10" type="ORF">Zmor_027595</name>
</gene>
<protein>
    <recommendedName>
        <fullName evidence="6">Lipase</fullName>
    </recommendedName>
</protein>
<dbReference type="Gene3D" id="3.40.50.1820">
    <property type="entry name" value="alpha/beta hydrolase"/>
    <property type="match status" value="1"/>
</dbReference>
<dbReference type="InterPro" id="IPR029058">
    <property type="entry name" value="AB_hydrolase_fold"/>
</dbReference>
<keyword evidence="5" id="KW-0325">Glycoprotein</keyword>
<feature type="active site" description="Nucleophile" evidence="7">
    <location>
        <position position="162"/>
    </location>
</feature>
<sequence length="385" mass="42956">MSLKVIVVTYILFQGQPSACEDAYQTVSEIVSHSGYPVQVHHVTTFDGYILALHRIPHGRKNTLSNKPVLMLQGAFIAAVGFVFTGVDHALGYLLADEGYDVWLADVRGCHSSRNHTTLNPDTDPKFWDFSWNEMATIDVPAMIDYVLQTTNQPNLYYVGYSQGSALLFITMSLYPEYNAKVRVHVGLAPGGYIDTKKINPLHVFANGNDLLNTFLERIGMNELPPPIYTFAQGATCRVSPDFCRFLLMTVFRYKPSEVNSTIVTSFLNHFPASASRRQTIHILGLVRSGLFKMDDFGAGNVKVYGTSTPPLVNLGAVTAKTHLFCSDDDDIVSDFDVSRLCEELGACVEKHLVTEGTIKHLDWLMGPRIRELIYSKLVKVMARY</sequence>
<feature type="active site" description="Charge relay system" evidence="7">
    <location>
        <position position="330"/>
    </location>
</feature>
<keyword evidence="11" id="KW-1185">Reference proteome</keyword>
<feature type="active site" description="Charge relay system" evidence="7">
    <location>
        <position position="361"/>
    </location>
</feature>
<evidence type="ECO:0000256" key="4">
    <source>
        <dbReference type="ARBA" id="ARBA00023098"/>
    </source>
</evidence>
<dbReference type="PANTHER" id="PTHR11005">
    <property type="entry name" value="LYSOSOMAL ACID LIPASE-RELATED"/>
    <property type="match status" value="1"/>
</dbReference>
<evidence type="ECO:0000256" key="1">
    <source>
        <dbReference type="ARBA" id="ARBA00010701"/>
    </source>
</evidence>
<feature type="domain" description="AB hydrolase-1" evidence="8">
    <location>
        <begin position="88"/>
        <end position="177"/>
    </location>
</feature>
<evidence type="ECO:0000259" key="9">
    <source>
        <dbReference type="Pfam" id="PF04083"/>
    </source>
</evidence>
<evidence type="ECO:0000259" key="8">
    <source>
        <dbReference type="Pfam" id="PF00561"/>
    </source>
</evidence>
<comment type="similarity">
    <text evidence="1 6">Belongs to the AB hydrolase superfamily. Lipase family.</text>
</comment>
<dbReference type="InterPro" id="IPR006693">
    <property type="entry name" value="AB_hydrolase_lipase"/>
</dbReference>
<dbReference type="Pfam" id="PF00561">
    <property type="entry name" value="Abhydrolase_1"/>
    <property type="match status" value="1"/>
</dbReference>
<dbReference type="Proteomes" id="UP001168821">
    <property type="component" value="Unassembled WGS sequence"/>
</dbReference>
<dbReference type="SUPFAM" id="SSF53474">
    <property type="entry name" value="alpha/beta-Hydrolases"/>
    <property type="match status" value="1"/>
</dbReference>
<evidence type="ECO:0000256" key="3">
    <source>
        <dbReference type="ARBA" id="ARBA00022963"/>
    </source>
</evidence>
<keyword evidence="2" id="KW-0732">Signal</keyword>
<proteinExistence type="inferred from homology"/>
<keyword evidence="3 6" id="KW-0442">Lipid degradation</keyword>
<keyword evidence="6" id="KW-0378">Hydrolase</keyword>
<evidence type="ECO:0000313" key="10">
    <source>
        <dbReference type="EMBL" id="KAJ3641073.1"/>
    </source>
</evidence>
<keyword evidence="4" id="KW-0443">Lipid metabolism</keyword>
<comment type="caution">
    <text evidence="10">The sequence shown here is derived from an EMBL/GenBank/DDBJ whole genome shotgun (WGS) entry which is preliminary data.</text>
</comment>
<reference evidence="10" key="1">
    <citation type="journal article" date="2023" name="G3 (Bethesda)">
        <title>Whole genome assemblies of Zophobas morio and Tenebrio molitor.</title>
        <authorList>
            <person name="Kaur S."/>
            <person name="Stinson S.A."/>
            <person name="diCenzo G.C."/>
        </authorList>
    </citation>
    <scope>NUCLEOTIDE SEQUENCE</scope>
    <source>
        <strain evidence="10">QUZm001</strain>
    </source>
</reference>
<dbReference type="InterPro" id="IPR000073">
    <property type="entry name" value="AB_hydrolase_1"/>
</dbReference>